<gene>
    <name evidence="1" type="ORF">DY218_27475</name>
</gene>
<sequence length="118" mass="12658">MSNTYALITPQGLEFREGSAFSLDKIVDPNYGATSGFSLATPTQQALGLRGMGADVALLMPEEYEPNPHAERIVPALGGQVQRWRGNVALYAVDAEGWPHGLTDAQREMIRALAGAES</sequence>
<comment type="caution">
    <text evidence="1">The sequence shown here is derived from an EMBL/GenBank/DDBJ whole genome shotgun (WGS) entry which is preliminary data.</text>
</comment>
<reference evidence="1 2" key="1">
    <citation type="submission" date="2018-08" db="EMBL/GenBank/DDBJ databases">
        <title>Isolation, diversity and antifungal activity of Actinobacteria from wheat.</title>
        <authorList>
            <person name="Han C."/>
        </authorList>
    </citation>
    <scope>NUCLEOTIDE SEQUENCE [LARGE SCALE GENOMIC DNA]</scope>
    <source>
        <strain evidence="1 2">NEAU-YY421</strain>
    </source>
</reference>
<keyword evidence="2" id="KW-1185">Reference proteome</keyword>
<evidence type="ECO:0000313" key="2">
    <source>
        <dbReference type="Proteomes" id="UP000263094"/>
    </source>
</evidence>
<dbReference type="EMBL" id="QUAK01000194">
    <property type="protein sequence ID" value="RFU83651.1"/>
    <property type="molecule type" value="Genomic_DNA"/>
</dbReference>
<evidence type="ECO:0000313" key="1">
    <source>
        <dbReference type="EMBL" id="RFU83651.1"/>
    </source>
</evidence>
<accession>A0A372LYE2</accession>
<dbReference type="AlphaFoldDB" id="A0A372LYE2"/>
<proteinExistence type="predicted"/>
<dbReference type="RefSeq" id="WP_128558806.1">
    <property type="nucleotide sequence ID" value="NZ_QUAK01000194.1"/>
</dbReference>
<dbReference type="Proteomes" id="UP000263094">
    <property type="component" value="Unassembled WGS sequence"/>
</dbReference>
<name>A0A372LYE2_9ACTN</name>
<protein>
    <submittedName>
        <fullName evidence="1">Uncharacterized protein</fullName>
    </submittedName>
</protein>
<organism evidence="1 2">
    <name type="scientific">Streptomyces triticagri</name>
    <dbReference type="NCBI Taxonomy" id="2293568"/>
    <lineage>
        <taxon>Bacteria</taxon>
        <taxon>Bacillati</taxon>
        <taxon>Actinomycetota</taxon>
        <taxon>Actinomycetes</taxon>
        <taxon>Kitasatosporales</taxon>
        <taxon>Streptomycetaceae</taxon>
        <taxon>Streptomyces</taxon>
    </lineage>
</organism>